<evidence type="ECO:0000259" key="1">
    <source>
        <dbReference type="PROSITE" id="PS51272"/>
    </source>
</evidence>
<dbReference type="Proteomes" id="UP001595978">
    <property type="component" value="Unassembled WGS sequence"/>
</dbReference>
<dbReference type="InterPro" id="IPR001119">
    <property type="entry name" value="SLH_dom"/>
</dbReference>
<protein>
    <submittedName>
        <fullName evidence="2">S-layer homology domain-containing protein</fullName>
    </submittedName>
</protein>
<dbReference type="EMBL" id="JBHSNQ010000173">
    <property type="protein sequence ID" value="MFC5542637.1"/>
    <property type="molecule type" value="Genomic_DNA"/>
</dbReference>
<feature type="domain" description="SLH" evidence="1">
    <location>
        <begin position="5"/>
        <end position="68"/>
    </location>
</feature>
<proteinExistence type="predicted"/>
<dbReference type="RefSeq" id="WP_342468825.1">
    <property type="nucleotide sequence ID" value="NZ_JBHSNQ010000173.1"/>
</dbReference>
<sequence length="99" mass="11193">MNVSQEAGFKDVTSKHWAFEAINFAKAAGIMTGYEDLTFKPNQELTRAQTVKIINLLFKRGPLTNVETPTFVDVPKNHWSFGEVEEAVRTHDILLDGNR</sequence>
<evidence type="ECO:0000313" key="3">
    <source>
        <dbReference type="Proteomes" id="UP001595978"/>
    </source>
</evidence>
<accession>A0ABW0RCX2</accession>
<evidence type="ECO:0000313" key="2">
    <source>
        <dbReference type="EMBL" id="MFC5542637.1"/>
    </source>
</evidence>
<comment type="caution">
    <text evidence="2">The sequence shown here is derived from an EMBL/GenBank/DDBJ whole genome shotgun (WGS) entry which is preliminary data.</text>
</comment>
<name>A0ABW0RCX2_9BACL</name>
<dbReference type="PANTHER" id="PTHR43308">
    <property type="entry name" value="OUTER MEMBRANE PROTEIN ALPHA-RELATED"/>
    <property type="match status" value="1"/>
</dbReference>
<keyword evidence="3" id="KW-1185">Reference proteome</keyword>
<dbReference type="PROSITE" id="PS51272">
    <property type="entry name" value="SLH"/>
    <property type="match status" value="1"/>
</dbReference>
<dbReference type="InterPro" id="IPR051465">
    <property type="entry name" value="Cell_Envelope_Struct_Comp"/>
</dbReference>
<reference evidence="3" key="1">
    <citation type="journal article" date="2019" name="Int. J. Syst. Evol. Microbiol.">
        <title>The Global Catalogue of Microorganisms (GCM) 10K type strain sequencing project: providing services to taxonomists for standard genome sequencing and annotation.</title>
        <authorList>
            <consortium name="The Broad Institute Genomics Platform"/>
            <consortium name="The Broad Institute Genome Sequencing Center for Infectious Disease"/>
            <person name="Wu L."/>
            <person name="Ma J."/>
        </authorList>
    </citation>
    <scope>NUCLEOTIDE SEQUENCE [LARGE SCALE GENOMIC DNA]</scope>
    <source>
        <strain evidence="3">CCUG 56331</strain>
    </source>
</reference>
<gene>
    <name evidence="2" type="ORF">ACFPOH_13065</name>
</gene>
<dbReference type="Pfam" id="PF00395">
    <property type="entry name" value="SLH"/>
    <property type="match status" value="1"/>
</dbReference>
<organism evidence="2 3">
    <name type="scientific">Ureibacillus suwonensis</name>
    <dbReference type="NCBI Taxonomy" id="313007"/>
    <lineage>
        <taxon>Bacteria</taxon>
        <taxon>Bacillati</taxon>
        <taxon>Bacillota</taxon>
        <taxon>Bacilli</taxon>
        <taxon>Bacillales</taxon>
        <taxon>Caryophanaceae</taxon>
        <taxon>Ureibacillus</taxon>
    </lineage>
</organism>